<name>A0A0C3BGM3_SERVB</name>
<reference evidence="2" key="2">
    <citation type="submission" date="2015-01" db="EMBL/GenBank/DDBJ databases">
        <title>Evolutionary Origins and Diversification of the Mycorrhizal Mutualists.</title>
        <authorList>
            <consortium name="DOE Joint Genome Institute"/>
            <consortium name="Mycorrhizal Genomics Consortium"/>
            <person name="Kohler A."/>
            <person name="Kuo A."/>
            <person name="Nagy L.G."/>
            <person name="Floudas D."/>
            <person name="Copeland A."/>
            <person name="Barry K.W."/>
            <person name="Cichocki N."/>
            <person name="Veneault-Fourrey C."/>
            <person name="LaButti K."/>
            <person name="Lindquist E.A."/>
            <person name="Lipzen A."/>
            <person name="Lundell T."/>
            <person name="Morin E."/>
            <person name="Murat C."/>
            <person name="Riley R."/>
            <person name="Ohm R."/>
            <person name="Sun H."/>
            <person name="Tunlid A."/>
            <person name="Henrissat B."/>
            <person name="Grigoriev I.V."/>
            <person name="Hibbett D.S."/>
            <person name="Martin F."/>
        </authorList>
    </citation>
    <scope>NUCLEOTIDE SEQUENCE [LARGE SCALE GENOMIC DNA]</scope>
    <source>
        <strain evidence="2">MAFF 305830</strain>
    </source>
</reference>
<gene>
    <name evidence="1" type="ORF">M408DRAFT_327565</name>
</gene>
<proteinExistence type="predicted"/>
<reference evidence="1 2" key="1">
    <citation type="submission" date="2014-04" db="EMBL/GenBank/DDBJ databases">
        <authorList>
            <consortium name="DOE Joint Genome Institute"/>
            <person name="Kuo A."/>
            <person name="Zuccaro A."/>
            <person name="Kohler A."/>
            <person name="Nagy L.G."/>
            <person name="Floudas D."/>
            <person name="Copeland A."/>
            <person name="Barry K.W."/>
            <person name="Cichocki N."/>
            <person name="Veneault-Fourrey C."/>
            <person name="LaButti K."/>
            <person name="Lindquist E.A."/>
            <person name="Lipzen A."/>
            <person name="Lundell T."/>
            <person name="Morin E."/>
            <person name="Murat C."/>
            <person name="Sun H."/>
            <person name="Tunlid A."/>
            <person name="Henrissat B."/>
            <person name="Grigoriev I.V."/>
            <person name="Hibbett D.S."/>
            <person name="Martin F."/>
            <person name="Nordberg H.P."/>
            <person name="Cantor M.N."/>
            <person name="Hua S.X."/>
        </authorList>
    </citation>
    <scope>NUCLEOTIDE SEQUENCE [LARGE SCALE GENOMIC DNA]</scope>
    <source>
        <strain evidence="1 2">MAFF 305830</strain>
    </source>
</reference>
<dbReference type="Proteomes" id="UP000054097">
    <property type="component" value="Unassembled WGS sequence"/>
</dbReference>
<dbReference type="EMBL" id="KN824282">
    <property type="protein sequence ID" value="KIM31314.1"/>
    <property type="molecule type" value="Genomic_DNA"/>
</dbReference>
<evidence type="ECO:0000313" key="1">
    <source>
        <dbReference type="EMBL" id="KIM31314.1"/>
    </source>
</evidence>
<evidence type="ECO:0000313" key="2">
    <source>
        <dbReference type="Proteomes" id="UP000054097"/>
    </source>
</evidence>
<protein>
    <submittedName>
        <fullName evidence="1">Uncharacterized protein</fullName>
    </submittedName>
</protein>
<dbReference type="AlphaFoldDB" id="A0A0C3BGM3"/>
<sequence>MSNLSGLPSLTKKQIEGYVAIFTNVAFRDKPTEQKAYDTLLKEAFARGGQDTRYAAQELIDELKMEHRRNILSTGDFKRMRENITNTVLA</sequence>
<accession>A0A0C3BGM3</accession>
<dbReference type="HOGENOM" id="CLU_2499279_0_0_1"/>
<keyword evidence="2" id="KW-1185">Reference proteome</keyword>
<organism evidence="1 2">
    <name type="scientific">Serendipita vermifera MAFF 305830</name>
    <dbReference type="NCBI Taxonomy" id="933852"/>
    <lineage>
        <taxon>Eukaryota</taxon>
        <taxon>Fungi</taxon>
        <taxon>Dikarya</taxon>
        <taxon>Basidiomycota</taxon>
        <taxon>Agaricomycotina</taxon>
        <taxon>Agaricomycetes</taxon>
        <taxon>Sebacinales</taxon>
        <taxon>Serendipitaceae</taxon>
        <taxon>Serendipita</taxon>
    </lineage>
</organism>